<dbReference type="Pfam" id="PF07974">
    <property type="entry name" value="EGF_2"/>
    <property type="match status" value="1"/>
</dbReference>
<keyword evidence="4" id="KW-0325">Glycoprotein</keyword>
<dbReference type="EMBL" id="CAXLJM020000045">
    <property type="protein sequence ID" value="CAL8110391.1"/>
    <property type="molecule type" value="Genomic_DNA"/>
</dbReference>
<dbReference type="PROSITE" id="PS52047">
    <property type="entry name" value="I_EGF_2"/>
    <property type="match status" value="1"/>
</dbReference>
<name>A0ABP1QR66_9HEXA</name>
<dbReference type="Gene3D" id="2.170.300.10">
    <property type="entry name" value="Tie2 ligand-binding domain superfamily"/>
    <property type="match status" value="1"/>
</dbReference>
<keyword evidence="3" id="KW-1015">Disulfide bond</keyword>
<keyword evidence="7" id="KW-1185">Reference proteome</keyword>
<dbReference type="InterPro" id="IPR015812">
    <property type="entry name" value="Integrin_bsu"/>
</dbReference>
<sequence length="150" mass="16672">MENPMTRHLYKSGNPSGEWRPFCIIKPKMFSCEKALGGKYCQCDNTACPFEENTDIGLCNEAAGQGRCVCRRCKCHKGFNGVRCQCPLSNHTCRDSMSSDMICSGKGSCECGKCSCDLGYTGYFCEIEHARLVSVNKLLNYNLYIQGSLD</sequence>
<dbReference type="SUPFAM" id="SSF57196">
    <property type="entry name" value="EGF/Laminin"/>
    <property type="match status" value="1"/>
</dbReference>
<evidence type="ECO:0000259" key="5">
    <source>
        <dbReference type="Pfam" id="PF07974"/>
    </source>
</evidence>
<reference evidence="6 7" key="1">
    <citation type="submission" date="2024-08" db="EMBL/GenBank/DDBJ databases">
        <authorList>
            <person name="Cucini C."/>
            <person name="Frati F."/>
        </authorList>
    </citation>
    <scope>NUCLEOTIDE SEQUENCE [LARGE SCALE GENOMIC DNA]</scope>
</reference>
<organism evidence="6 7">
    <name type="scientific">Orchesella dallaii</name>
    <dbReference type="NCBI Taxonomy" id="48710"/>
    <lineage>
        <taxon>Eukaryota</taxon>
        <taxon>Metazoa</taxon>
        <taxon>Ecdysozoa</taxon>
        <taxon>Arthropoda</taxon>
        <taxon>Hexapoda</taxon>
        <taxon>Collembola</taxon>
        <taxon>Entomobryomorpha</taxon>
        <taxon>Entomobryoidea</taxon>
        <taxon>Orchesellidae</taxon>
        <taxon>Orchesellinae</taxon>
        <taxon>Orchesella</taxon>
    </lineage>
</organism>
<dbReference type="Proteomes" id="UP001642540">
    <property type="component" value="Unassembled WGS sequence"/>
</dbReference>
<dbReference type="InterPro" id="IPR013111">
    <property type="entry name" value="EGF_extracell"/>
</dbReference>
<evidence type="ECO:0000256" key="4">
    <source>
        <dbReference type="ARBA" id="ARBA00023180"/>
    </source>
</evidence>
<dbReference type="Gene3D" id="2.10.25.10">
    <property type="entry name" value="Laminin"/>
    <property type="match status" value="1"/>
</dbReference>
<evidence type="ECO:0000256" key="2">
    <source>
        <dbReference type="ARBA" id="ARBA00022737"/>
    </source>
</evidence>
<comment type="caution">
    <text evidence="6">The sequence shown here is derived from an EMBL/GenBank/DDBJ whole genome shotgun (WGS) entry which is preliminary data.</text>
</comment>
<proteinExistence type="predicted"/>
<evidence type="ECO:0000313" key="7">
    <source>
        <dbReference type="Proteomes" id="UP001642540"/>
    </source>
</evidence>
<evidence type="ECO:0000313" key="6">
    <source>
        <dbReference type="EMBL" id="CAL8110391.1"/>
    </source>
</evidence>
<gene>
    <name evidence="6" type="ORF">ODALV1_LOCUS14213</name>
</gene>
<dbReference type="PANTHER" id="PTHR10082">
    <property type="entry name" value="INTEGRIN BETA SUBUNIT"/>
    <property type="match status" value="1"/>
</dbReference>
<evidence type="ECO:0000256" key="1">
    <source>
        <dbReference type="ARBA" id="ARBA00022729"/>
    </source>
</evidence>
<dbReference type="InterPro" id="IPR057243">
    <property type="entry name" value="Integrin_I-EGF_CS"/>
</dbReference>
<dbReference type="PROSITE" id="PS00243">
    <property type="entry name" value="I_EGF_1"/>
    <property type="match status" value="1"/>
</dbReference>
<protein>
    <recommendedName>
        <fullName evidence="5">Epidermal growth factor-like domain-containing protein</fullName>
    </recommendedName>
</protein>
<evidence type="ECO:0000256" key="3">
    <source>
        <dbReference type="ARBA" id="ARBA00023157"/>
    </source>
</evidence>
<accession>A0ABP1QR66</accession>
<keyword evidence="2" id="KW-0677">Repeat</keyword>
<keyword evidence="1" id="KW-0732">Signal</keyword>
<dbReference type="PANTHER" id="PTHR10082:SF60">
    <property type="entry name" value="INTEGRIN BETA-PS"/>
    <property type="match status" value="1"/>
</dbReference>
<feature type="domain" description="Epidermal growth factor-like" evidence="5">
    <location>
        <begin position="93"/>
        <end position="125"/>
    </location>
</feature>